<gene>
    <name evidence="2" type="ORF">NCTC11009_00727</name>
    <name evidence="3" type="ORF">NCTC11009_02611</name>
</gene>
<dbReference type="Proteomes" id="UP000250242">
    <property type="component" value="Unassembled WGS sequence"/>
</dbReference>
<name>A0A2X1UQH6_9BURK</name>
<dbReference type="EMBL" id="UATH01000001">
    <property type="protein sequence ID" value="SPY07519.1"/>
    <property type="molecule type" value="Genomic_DNA"/>
</dbReference>
<keyword evidence="1" id="KW-0472">Membrane</keyword>
<reference evidence="3 4" key="1">
    <citation type="submission" date="2018-06" db="EMBL/GenBank/DDBJ databases">
        <authorList>
            <consortium name="Pathogen Informatics"/>
            <person name="Doyle S."/>
        </authorList>
    </citation>
    <scope>NUCLEOTIDE SEQUENCE [LARGE SCALE GENOMIC DNA]</scope>
    <source>
        <strain evidence="3 4">NCTC11009</strain>
    </source>
</reference>
<keyword evidence="1" id="KW-1133">Transmembrane helix</keyword>
<evidence type="ECO:0000313" key="2">
    <source>
        <dbReference type="EMBL" id="SPY07519.1"/>
    </source>
</evidence>
<keyword evidence="1" id="KW-0812">Transmembrane</keyword>
<evidence type="ECO:0000256" key="1">
    <source>
        <dbReference type="SAM" id="Phobius"/>
    </source>
</evidence>
<sequence length="43" mass="4736">MTIAYLGVMVLIGITLYLLVYGGFKEAMLSVVLTFFAAIYLLC</sequence>
<organism evidence="3 4">
    <name type="scientific">Oligella urethralis</name>
    <dbReference type="NCBI Taxonomy" id="90245"/>
    <lineage>
        <taxon>Bacteria</taxon>
        <taxon>Pseudomonadati</taxon>
        <taxon>Pseudomonadota</taxon>
        <taxon>Betaproteobacteria</taxon>
        <taxon>Burkholderiales</taxon>
        <taxon>Alcaligenaceae</taxon>
        <taxon>Oligella</taxon>
    </lineage>
</organism>
<protein>
    <submittedName>
        <fullName evidence="3">Uncharacterized protein</fullName>
    </submittedName>
</protein>
<evidence type="ECO:0000313" key="3">
    <source>
        <dbReference type="EMBL" id="SPY09346.1"/>
    </source>
</evidence>
<accession>A0A2X1UQH6</accession>
<dbReference type="AlphaFoldDB" id="A0A2X1UQH6"/>
<feature type="transmembrane region" description="Helical" evidence="1">
    <location>
        <begin position="5"/>
        <end position="21"/>
    </location>
</feature>
<dbReference type="EMBL" id="UATH01000001">
    <property type="protein sequence ID" value="SPY09346.1"/>
    <property type="molecule type" value="Genomic_DNA"/>
</dbReference>
<evidence type="ECO:0000313" key="4">
    <source>
        <dbReference type="Proteomes" id="UP000250242"/>
    </source>
</evidence>
<proteinExistence type="predicted"/>